<evidence type="ECO:0000313" key="5">
    <source>
        <dbReference type="EMBL" id="MFC4605833.1"/>
    </source>
</evidence>
<sequence>MSEAVTGTVNNYYSTKDSVLKYMYTAAQANSVAVGLKGFECKYTNIKDHDVTAKVAGTRSTSTMFGWRDRNTDQMRAGRHWSRTSPGLRRPP</sequence>
<comment type="caution">
    <text evidence="5">The sequence shown here is derived from an EMBL/GenBank/DDBJ whole genome shotgun (WGS) entry which is preliminary data.</text>
</comment>
<dbReference type="InterPro" id="IPR007941">
    <property type="entry name" value="DUF726"/>
</dbReference>
<evidence type="ECO:0000313" key="6">
    <source>
        <dbReference type="Proteomes" id="UP001595914"/>
    </source>
</evidence>
<dbReference type="Pfam" id="PF05277">
    <property type="entry name" value="DUF726"/>
    <property type="match status" value="1"/>
</dbReference>
<dbReference type="RefSeq" id="WP_378419649.1">
    <property type="nucleotide sequence ID" value="NZ_JBHSFO010000014.1"/>
</dbReference>
<name>A0ABV9FX72_9NOCA</name>
<reference evidence="6" key="1">
    <citation type="journal article" date="2019" name="Int. J. Syst. Evol. Microbiol.">
        <title>The Global Catalogue of Microorganisms (GCM) 10K type strain sequencing project: providing services to taxonomists for standard genome sequencing and annotation.</title>
        <authorList>
            <consortium name="The Broad Institute Genomics Platform"/>
            <consortium name="The Broad Institute Genome Sequencing Center for Infectious Disease"/>
            <person name="Wu L."/>
            <person name="Ma J."/>
        </authorList>
    </citation>
    <scope>NUCLEOTIDE SEQUENCE [LARGE SCALE GENOMIC DNA]</scope>
    <source>
        <strain evidence="6">CCUG 54520</strain>
    </source>
</reference>
<evidence type="ECO:0000256" key="1">
    <source>
        <dbReference type="ARBA" id="ARBA00004141"/>
    </source>
</evidence>
<keyword evidence="6" id="KW-1185">Reference proteome</keyword>
<dbReference type="Proteomes" id="UP001595914">
    <property type="component" value="Unassembled WGS sequence"/>
</dbReference>
<organism evidence="5 6">
    <name type="scientific">Rhodococcus kronopolitis</name>
    <dbReference type="NCBI Taxonomy" id="1460226"/>
    <lineage>
        <taxon>Bacteria</taxon>
        <taxon>Bacillati</taxon>
        <taxon>Actinomycetota</taxon>
        <taxon>Actinomycetes</taxon>
        <taxon>Mycobacteriales</taxon>
        <taxon>Nocardiaceae</taxon>
        <taxon>Rhodococcus</taxon>
    </lineage>
</organism>
<accession>A0ABV9FX72</accession>
<evidence type="ECO:0000256" key="2">
    <source>
        <dbReference type="ARBA" id="ARBA00022692"/>
    </source>
</evidence>
<keyword evidence="2" id="KW-0812">Transmembrane</keyword>
<comment type="subcellular location">
    <subcellularLocation>
        <location evidence="1">Membrane</location>
        <topology evidence="1">Multi-pass membrane protein</topology>
    </subcellularLocation>
</comment>
<dbReference type="EMBL" id="JBHSFO010000014">
    <property type="protein sequence ID" value="MFC4605833.1"/>
    <property type="molecule type" value="Genomic_DNA"/>
</dbReference>
<protein>
    <submittedName>
        <fullName evidence="5">DUF726 domain-containing protein</fullName>
    </submittedName>
</protein>
<evidence type="ECO:0000256" key="3">
    <source>
        <dbReference type="ARBA" id="ARBA00022989"/>
    </source>
</evidence>
<gene>
    <name evidence="5" type="ORF">ACFO6S_19205</name>
</gene>
<keyword evidence="4" id="KW-0472">Membrane</keyword>
<proteinExistence type="predicted"/>
<evidence type="ECO:0000256" key="4">
    <source>
        <dbReference type="ARBA" id="ARBA00023136"/>
    </source>
</evidence>
<keyword evidence="3" id="KW-1133">Transmembrane helix</keyword>